<organism evidence="2 3">
    <name type="scientific">Nocardiopsis terrae</name>
    <dbReference type="NCBI Taxonomy" id="372655"/>
    <lineage>
        <taxon>Bacteria</taxon>
        <taxon>Bacillati</taxon>
        <taxon>Actinomycetota</taxon>
        <taxon>Actinomycetes</taxon>
        <taxon>Streptosporangiales</taxon>
        <taxon>Nocardiopsidaceae</taxon>
        <taxon>Nocardiopsis</taxon>
    </lineage>
</organism>
<dbReference type="Proteomes" id="UP000598217">
    <property type="component" value="Unassembled WGS sequence"/>
</dbReference>
<reference evidence="2 3" key="1">
    <citation type="submission" date="2020-10" db="EMBL/GenBank/DDBJ databases">
        <title>Sequencing the genomes of 1000 actinobacteria strains.</title>
        <authorList>
            <person name="Klenk H.-P."/>
        </authorList>
    </citation>
    <scope>NUCLEOTIDE SEQUENCE [LARGE SCALE GENOMIC DNA]</scope>
    <source>
        <strain evidence="2 3">DSM 45157</strain>
    </source>
</reference>
<proteinExistence type="predicted"/>
<accession>A0ABR9HM52</accession>
<dbReference type="EMBL" id="JADBDY010000001">
    <property type="protein sequence ID" value="MBE1460122.1"/>
    <property type="molecule type" value="Genomic_DNA"/>
</dbReference>
<gene>
    <name evidence="2" type="ORF">H4W79_004336</name>
</gene>
<sequence length="234" mass="24228">MAPRRPKEDRANTGNGMPYLAPAWPVSTIGNSTMRLPRTMVTMGPTTRFSVRSRTRLWITKGSCQSTTESKVQPCVNRFLTVCGSALWCSPGTARVPNGVGRAGPPRSLSLGPGTRIVCALRGRAAGSLTPGGLRWGLGGPRPAPIAPVGAGRCRPTPDRVPLGAPPDRDAGRIVPGRLAFAAGSARTSEAGTHAGGPPGGVSRRPRPGFAPCTDRTGEGVAPGRVAGEVRISR</sequence>
<evidence type="ECO:0000313" key="2">
    <source>
        <dbReference type="EMBL" id="MBE1460122.1"/>
    </source>
</evidence>
<feature type="region of interest" description="Disordered" evidence="1">
    <location>
        <begin position="184"/>
        <end position="234"/>
    </location>
</feature>
<protein>
    <submittedName>
        <fullName evidence="2">Uncharacterized protein</fullName>
    </submittedName>
</protein>
<comment type="caution">
    <text evidence="2">The sequence shown here is derived from an EMBL/GenBank/DDBJ whole genome shotgun (WGS) entry which is preliminary data.</text>
</comment>
<name>A0ABR9HM52_9ACTN</name>
<evidence type="ECO:0000313" key="3">
    <source>
        <dbReference type="Proteomes" id="UP000598217"/>
    </source>
</evidence>
<keyword evidence="3" id="KW-1185">Reference proteome</keyword>
<evidence type="ECO:0000256" key="1">
    <source>
        <dbReference type="SAM" id="MobiDB-lite"/>
    </source>
</evidence>